<dbReference type="Pfam" id="PF00675">
    <property type="entry name" value="Peptidase_M16"/>
    <property type="match status" value="1"/>
</dbReference>
<dbReference type="InterPro" id="IPR050361">
    <property type="entry name" value="MPP/UQCRC_Complex"/>
</dbReference>
<dbReference type="AlphaFoldDB" id="A0A841H454"/>
<accession>A0A841H454</accession>
<dbReference type="Gene3D" id="3.30.830.10">
    <property type="entry name" value="Metalloenzyme, LuxS/M16 peptidase-like"/>
    <property type="match status" value="2"/>
</dbReference>
<keyword evidence="2" id="KW-0732">Signal</keyword>
<feature type="domain" description="Peptidase M16 C-terminal" evidence="4">
    <location>
        <begin position="227"/>
        <end position="405"/>
    </location>
</feature>
<dbReference type="EMBL" id="JACHIA010000018">
    <property type="protein sequence ID" value="MBB6072758.1"/>
    <property type="molecule type" value="Genomic_DNA"/>
</dbReference>
<dbReference type="InterPro" id="IPR011249">
    <property type="entry name" value="Metalloenz_LuxS/M16"/>
</dbReference>
<reference evidence="5 6" key="1">
    <citation type="submission" date="2020-08" db="EMBL/GenBank/DDBJ databases">
        <title>Genomic Encyclopedia of Type Strains, Phase IV (KMG-IV): sequencing the most valuable type-strain genomes for metagenomic binning, comparative biology and taxonomic classification.</title>
        <authorList>
            <person name="Goeker M."/>
        </authorList>
    </citation>
    <scope>NUCLEOTIDE SEQUENCE [LARGE SCALE GENOMIC DNA]</scope>
    <source>
        <strain evidence="5 6">DSM 29007</strain>
    </source>
</reference>
<proteinExistence type="predicted"/>
<dbReference type="InterPro" id="IPR011765">
    <property type="entry name" value="Pept_M16_N"/>
</dbReference>
<feature type="domain" description="Peptidase M16 N-terminal" evidence="3">
    <location>
        <begin position="83"/>
        <end position="200"/>
    </location>
</feature>
<evidence type="ECO:0000313" key="6">
    <source>
        <dbReference type="Proteomes" id="UP000582837"/>
    </source>
</evidence>
<dbReference type="RefSeq" id="WP_170035528.1">
    <property type="nucleotide sequence ID" value="NZ_JABDTL010000001.1"/>
</dbReference>
<organism evidence="5 6">
    <name type="scientific">Longimicrobium terrae</name>
    <dbReference type="NCBI Taxonomy" id="1639882"/>
    <lineage>
        <taxon>Bacteria</taxon>
        <taxon>Pseudomonadati</taxon>
        <taxon>Gemmatimonadota</taxon>
        <taxon>Longimicrobiia</taxon>
        <taxon>Longimicrobiales</taxon>
        <taxon>Longimicrobiaceae</taxon>
        <taxon>Longimicrobium</taxon>
    </lineage>
</organism>
<evidence type="ECO:0000313" key="5">
    <source>
        <dbReference type="EMBL" id="MBB6072758.1"/>
    </source>
</evidence>
<feature type="region of interest" description="Disordered" evidence="1">
    <location>
        <begin position="21"/>
        <end position="57"/>
    </location>
</feature>
<dbReference type="Pfam" id="PF05193">
    <property type="entry name" value="Peptidase_M16_C"/>
    <property type="match status" value="1"/>
</dbReference>
<dbReference type="Proteomes" id="UP000582837">
    <property type="component" value="Unassembled WGS sequence"/>
</dbReference>
<evidence type="ECO:0000256" key="2">
    <source>
        <dbReference type="SAM" id="SignalP"/>
    </source>
</evidence>
<evidence type="ECO:0000259" key="4">
    <source>
        <dbReference type="Pfam" id="PF05193"/>
    </source>
</evidence>
<protein>
    <submittedName>
        <fullName evidence="5">Putative Zn-dependent peptidase</fullName>
    </submittedName>
</protein>
<feature type="compositionally biased region" description="Low complexity" evidence="1">
    <location>
        <begin position="21"/>
        <end position="56"/>
    </location>
</feature>
<sequence length="499" mass="53180">MKRTLATIAAGAALSACAPAAQEPETAPAPSPAQQQPAAPAAAAFPTTAPSTSAAPRIDLPDAVRRTLPNGLKVVYIQQRELPVVSALMLTRGAGTGDEPANASGLASFTASMLDEGAGGKNSLQLADALDLLGASLTTSAGVDAAQANLYVLKQNFPAALRLMADVVTRPDFPQREVDRLRQERLTQLARARDEATTIANYAFSSLVYGEQHPYGRYPTQATTERLNRAAVAAFHARGYRPENSTLILVGDVDPAQMEPLVEQAFGSWRATGTGPSLTATPATPAALNRTTVYLVDKPGAAQSEIRIGHPGVARNTPDYYALLVMNTLLGASFTSRLNTNLRETHGWAYGASSGYQMLRGAGPFTARAGVQTNATDSSVVEFFKELNRIRTEDVTEAELDKARRYVALRLPDQLETTSDIAAQYGNLETYGIDPSFLETYVERTMAVTAADLRRVANQYVRPGQSVVVVVGDRSKVEAGLRAANVGTVVVRDVSEFVK</sequence>
<gene>
    <name evidence="5" type="ORF">HNQ61_004422</name>
</gene>
<feature type="signal peptide" evidence="2">
    <location>
        <begin position="1"/>
        <end position="20"/>
    </location>
</feature>
<dbReference type="PANTHER" id="PTHR11851:SF224">
    <property type="entry name" value="PROCESSING PROTEASE"/>
    <property type="match status" value="1"/>
</dbReference>
<evidence type="ECO:0000259" key="3">
    <source>
        <dbReference type="Pfam" id="PF00675"/>
    </source>
</evidence>
<evidence type="ECO:0000256" key="1">
    <source>
        <dbReference type="SAM" id="MobiDB-lite"/>
    </source>
</evidence>
<keyword evidence="6" id="KW-1185">Reference proteome</keyword>
<dbReference type="PANTHER" id="PTHR11851">
    <property type="entry name" value="METALLOPROTEASE"/>
    <property type="match status" value="1"/>
</dbReference>
<dbReference type="InterPro" id="IPR007863">
    <property type="entry name" value="Peptidase_M16_C"/>
</dbReference>
<dbReference type="PROSITE" id="PS51257">
    <property type="entry name" value="PROKAR_LIPOPROTEIN"/>
    <property type="match status" value="1"/>
</dbReference>
<dbReference type="SUPFAM" id="SSF63411">
    <property type="entry name" value="LuxS/MPP-like metallohydrolase"/>
    <property type="match status" value="2"/>
</dbReference>
<dbReference type="GO" id="GO:0046872">
    <property type="term" value="F:metal ion binding"/>
    <property type="evidence" value="ECO:0007669"/>
    <property type="project" value="InterPro"/>
</dbReference>
<name>A0A841H454_9BACT</name>
<feature type="chain" id="PRO_5032422119" evidence="2">
    <location>
        <begin position="21"/>
        <end position="499"/>
    </location>
</feature>
<comment type="caution">
    <text evidence="5">The sequence shown here is derived from an EMBL/GenBank/DDBJ whole genome shotgun (WGS) entry which is preliminary data.</text>
</comment>